<evidence type="ECO:0000256" key="7">
    <source>
        <dbReference type="PIRSR" id="PIRSR038001-1"/>
    </source>
</evidence>
<dbReference type="GO" id="GO:0022416">
    <property type="term" value="P:chaeta development"/>
    <property type="evidence" value="ECO:0007669"/>
    <property type="project" value="EnsemblMetazoa"/>
</dbReference>
<dbReference type="HOGENOM" id="CLU_036904_5_2_1"/>
<dbReference type="Pfam" id="PF00656">
    <property type="entry name" value="Peptidase_C14"/>
    <property type="match status" value="1"/>
</dbReference>
<dbReference type="PROSITE" id="PS01122">
    <property type="entry name" value="CASPASE_CYS"/>
    <property type="match status" value="1"/>
</dbReference>
<dbReference type="InterPro" id="IPR002138">
    <property type="entry name" value="Pept_C14_p10"/>
</dbReference>
<reference evidence="11 12" key="1">
    <citation type="journal article" date="2007" name="Nature">
        <title>Evolution of genes and genomes on the Drosophila phylogeny.</title>
        <authorList>
            <consortium name="Drosophila 12 Genomes Consortium"/>
            <person name="Clark A.G."/>
            <person name="Eisen M.B."/>
            <person name="Smith D.R."/>
            <person name="Bergman C.M."/>
            <person name="Oliver B."/>
            <person name="Markow T.A."/>
            <person name="Kaufman T.C."/>
            <person name="Kellis M."/>
            <person name="Gelbart W."/>
            <person name="Iyer V.N."/>
            <person name="Pollard D.A."/>
            <person name="Sackton T.B."/>
            <person name="Larracuente A.M."/>
            <person name="Singh N.D."/>
            <person name="Abad J.P."/>
            <person name="Abt D.N."/>
            <person name="Adryan B."/>
            <person name="Aguade M."/>
            <person name="Akashi H."/>
            <person name="Anderson W.W."/>
            <person name="Aquadro C.F."/>
            <person name="Ardell D.H."/>
            <person name="Arguello R."/>
            <person name="Artieri C.G."/>
            <person name="Barbash D.A."/>
            <person name="Barker D."/>
            <person name="Barsanti P."/>
            <person name="Batterham P."/>
            <person name="Batzoglou S."/>
            <person name="Begun D."/>
            <person name="Bhutkar A."/>
            <person name="Blanco E."/>
            <person name="Bosak S.A."/>
            <person name="Bradley R.K."/>
            <person name="Brand A.D."/>
            <person name="Brent M.R."/>
            <person name="Brooks A.N."/>
            <person name="Brown R.H."/>
            <person name="Butlin R.K."/>
            <person name="Caggese C."/>
            <person name="Calvi B.R."/>
            <person name="Bernardo de Carvalho A."/>
            <person name="Caspi A."/>
            <person name="Castrezana S."/>
            <person name="Celniker S.E."/>
            <person name="Chang J.L."/>
            <person name="Chapple C."/>
            <person name="Chatterji S."/>
            <person name="Chinwalla A."/>
            <person name="Civetta A."/>
            <person name="Clifton S.W."/>
            <person name="Comeron J.M."/>
            <person name="Costello J.C."/>
            <person name="Coyne J.A."/>
            <person name="Daub J."/>
            <person name="David R.G."/>
            <person name="Delcher A.L."/>
            <person name="Delehaunty K."/>
            <person name="Do C.B."/>
            <person name="Ebling H."/>
            <person name="Edwards K."/>
            <person name="Eickbush T."/>
            <person name="Evans J.D."/>
            <person name="Filipski A."/>
            <person name="Findeiss S."/>
            <person name="Freyhult E."/>
            <person name="Fulton L."/>
            <person name="Fulton R."/>
            <person name="Garcia A.C."/>
            <person name="Gardiner A."/>
            <person name="Garfield D.A."/>
            <person name="Garvin B.E."/>
            <person name="Gibson G."/>
            <person name="Gilbert D."/>
            <person name="Gnerre S."/>
            <person name="Godfrey J."/>
            <person name="Good R."/>
            <person name="Gotea V."/>
            <person name="Gravely B."/>
            <person name="Greenberg A.J."/>
            <person name="Griffiths-Jones S."/>
            <person name="Gross S."/>
            <person name="Guigo R."/>
            <person name="Gustafson E.A."/>
            <person name="Haerty W."/>
            <person name="Hahn M.W."/>
            <person name="Halligan D.L."/>
            <person name="Halpern A.L."/>
            <person name="Halter G.M."/>
            <person name="Han M.V."/>
            <person name="Heger A."/>
            <person name="Hillier L."/>
            <person name="Hinrichs A.S."/>
            <person name="Holmes I."/>
            <person name="Hoskins R.A."/>
            <person name="Hubisz M.J."/>
            <person name="Hultmark D."/>
            <person name="Huntley M.A."/>
            <person name="Jaffe D.B."/>
            <person name="Jagadeeshan S."/>
            <person name="Jeck W.R."/>
            <person name="Johnson J."/>
            <person name="Jones C.D."/>
            <person name="Jordan W.C."/>
            <person name="Karpen G.H."/>
            <person name="Kataoka E."/>
            <person name="Keightley P.D."/>
            <person name="Kheradpour P."/>
            <person name="Kirkness E.F."/>
            <person name="Koerich L.B."/>
            <person name="Kristiansen K."/>
            <person name="Kudrna D."/>
            <person name="Kulathinal R.J."/>
            <person name="Kumar S."/>
            <person name="Kwok R."/>
            <person name="Lander E."/>
            <person name="Langley C.H."/>
            <person name="Lapoint R."/>
            <person name="Lazzaro B.P."/>
            <person name="Lee S.J."/>
            <person name="Levesque L."/>
            <person name="Li R."/>
            <person name="Lin C.F."/>
            <person name="Lin M.F."/>
            <person name="Lindblad-Toh K."/>
            <person name="Llopart A."/>
            <person name="Long M."/>
            <person name="Low L."/>
            <person name="Lozovsky E."/>
            <person name="Lu J."/>
            <person name="Luo M."/>
            <person name="Machado C.A."/>
            <person name="Makalowski W."/>
            <person name="Marzo M."/>
            <person name="Matsuda M."/>
            <person name="Matzkin L."/>
            <person name="McAllister B."/>
            <person name="McBride C.S."/>
            <person name="McKernan B."/>
            <person name="McKernan K."/>
            <person name="Mendez-Lago M."/>
            <person name="Minx P."/>
            <person name="Mollenhauer M.U."/>
            <person name="Montooth K."/>
            <person name="Mount S.M."/>
            <person name="Mu X."/>
            <person name="Myers E."/>
            <person name="Negre B."/>
            <person name="Newfeld S."/>
            <person name="Nielsen R."/>
            <person name="Noor M.A."/>
            <person name="O'Grady P."/>
            <person name="Pachter L."/>
            <person name="Papaceit M."/>
            <person name="Parisi M.J."/>
            <person name="Parisi M."/>
            <person name="Parts L."/>
            <person name="Pedersen J.S."/>
            <person name="Pesole G."/>
            <person name="Phillippy A.M."/>
            <person name="Ponting C.P."/>
            <person name="Pop M."/>
            <person name="Porcelli D."/>
            <person name="Powell J.R."/>
            <person name="Prohaska S."/>
            <person name="Pruitt K."/>
            <person name="Puig M."/>
            <person name="Quesneville H."/>
            <person name="Ram K.R."/>
            <person name="Rand D."/>
            <person name="Rasmussen M.D."/>
            <person name="Reed L.K."/>
            <person name="Reenan R."/>
            <person name="Reily A."/>
            <person name="Remington K.A."/>
            <person name="Rieger T.T."/>
            <person name="Ritchie M.G."/>
            <person name="Robin C."/>
            <person name="Rogers Y.H."/>
            <person name="Rohde C."/>
            <person name="Rozas J."/>
            <person name="Rubenfield M.J."/>
            <person name="Ruiz A."/>
            <person name="Russo S."/>
            <person name="Salzberg S.L."/>
            <person name="Sanchez-Gracia A."/>
            <person name="Saranga D.J."/>
            <person name="Sato H."/>
            <person name="Schaeffer S.W."/>
            <person name="Schatz M.C."/>
            <person name="Schlenke T."/>
            <person name="Schwartz R."/>
            <person name="Segarra C."/>
            <person name="Singh R.S."/>
            <person name="Sirot L."/>
            <person name="Sirota M."/>
            <person name="Sisneros N.B."/>
            <person name="Smith C.D."/>
            <person name="Smith T.F."/>
            <person name="Spieth J."/>
            <person name="Stage D.E."/>
            <person name="Stark A."/>
            <person name="Stephan W."/>
            <person name="Strausberg R.L."/>
            <person name="Strempel S."/>
            <person name="Sturgill D."/>
            <person name="Sutton G."/>
            <person name="Sutton G.G."/>
            <person name="Tao W."/>
            <person name="Teichmann S."/>
            <person name="Tobari Y.N."/>
            <person name="Tomimura Y."/>
            <person name="Tsolas J.M."/>
            <person name="Valente V.L."/>
            <person name="Venter E."/>
            <person name="Venter J.C."/>
            <person name="Vicario S."/>
            <person name="Vieira F.G."/>
            <person name="Vilella A.J."/>
            <person name="Villasante A."/>
            <person name="Walenz B."/>
            <person name="Wang J."/>
            <person name="Wasserman M."/>
            <person name="Watts T."/>
            <person name="Wilson D."/>
            <person name="Wilson R.K."/>
            <person name="Wing R.A."/>
            <person name="Wolfner M.F."/>
            <person name="Wong A."/>
            <person name="Wong G.K."/>
            <person name="Wu C.I."/>
            <person name="Wu G."/>
            <person name="Yamamoto D."/>
            <person name="Yang H.P."/>
            <person name="Yang S.P."/>
            <person name="Yorke J.A."/>
            <person name="Yoshida K."/>
            <person name="Zdobnov E."/>
            <person name="Zhang P."/>
            <person name="Zhang Y."/>
            <person name="Zimin A.V."/>
            <person name="Baldwin J."/>
            <person name="Abdouelleil A."/>
            <person name="Abdulkadir J."/>
            <person name="Abebe A."/>
            <person name="Abera B."/>
            <person name="Abreu J."/>
            <person name="Acer S.C."/>
            <person name="Aftuck L."/>
            <person name="Alexander A."/>
            <person name="An P."/>
            <person name="Anderson E."/>
            <person name="Anderson S."/>
            <person name="Arachi H."/>
            <person name="Azer M."/>
            <person name="Bachantsang P."/>
            <person name="Barry A."/>
            <person name="Bayul T."/>
            <person name="Berlin A."/>
            <person name="Bessette D."/>
            <person name="Bloom T."/>
            <person name="Blye J."/>
            <person name="Boguslavskiy L."/>
            <person name="Bonnet C."/>
            <person name="Boukhgalter B."/>
            <person name="Bourzgui I."/>
            <person name="Brown A."/>
            <person name="Cahill P."/>
            <person name="Channer S."/>
            <person name="Cheshatsang Y."/>
            <person name="Chuda L."/>
            <person name="Citroen M."/>
            <person name="Collymore A."/>
            <person name="Cooke P."/>
            <person name="Costello M."/>
            <person name="D'Aco K."/>
            <person name="Daza R."/>
            <person name="De Haan G."/>
            <person name="DeGray S."/>
            <person name="DeMaso C."/>
            <person name="Dhargay N."/>
            <person name="Dooley K."/>
            <person name="Dooley E."/>
            <person name="Doricent M."/>
            <person name="Dorje P."/>
            <person name="Dorjee K."/>
            <person name="Dupes A."/>
            <person name="Elong R."/>
            <person name="Falk J."/>
            <person name="Farina A."/>
            <person name="Faro S."/>
            <person name="Ferguson D."/>
            <person name="Fisher S."/>
            <person name="Foley C.D."/>
            <person name="Franke A."/>
            <person name="Friedrich D."/>
            <person name="Gadbois L."/>
            <person name="Gearin G."/>
            <person name="Gearin C.R."/>
            <person name="Giannoukos G."/>
            <person name="Goode T."/>
            <person name="Graham J."/>
            <person name="Grandbois E."/>
            <person name="Grewal S."/>
            <person name="Gyaltsen K."/>
            <person name="Hafez N."/>
            <person name="Hagos B."/>
            <person name="Hall J."/>
            <person name="Henson C."/>
            <person name="Hollinger A."/>
            <person name="Honan T."/>
            <person name="Huard M.D."/>
            <person name="Hughes L."/>
            <person name="Hurhula B."/>
            <person name="Husby M.E."/>
            <person name="Kamat A."/>
            <person name="Kanga B."/>
            <person name="Kashin S."/>
            <person name="Khazanovich D."/>
            <person name="Kisner P."/>
            <person name="Lance K."/>
            <person name="Lara M."/>
            <person name="Lee W."/>
            <person name="Lennon N."/>
            <person name="Letendre F."/>
            <person name="LeVine R."/>
            <person name="Lipovsky A."/>
            <person name="Liu X."/>
            <person name="Liu J."/>
            <person name="Liu S."/>
            <person name="Lokyitsang T."/>
            <person name="Lokyitsang Y."/>
            <person name="Lubonja R."/>
            <person name="Lui A."/>
            <person name="MacDonald P."/>
            <person name="Magnisalis V."/>
            <person name="Maru K."/>
            <person name="Matthews C."/>
            <person name="McCusker W."/>
            <person name="McDonough S."/>
            <person name="Mehta T."/>
            <person name="Meldrim J."/>
            <person name="Meneus L."/>
            <person name="Mihai O."/>
            <person name="Mihalev A."/>
            <person name="Mihova T."/>
            <person name="Mittelman R."/>
            <person name="Mlenga V."/>
            <person name="Montmayeur A."/>
            <person name="Mulrain L."/>
            <person name="Navidi A."/>
            <person name="Naylor J."/>
            <person name="Negash T."/>
            <person name="Nguyen T."/>
            <person name="Nguyen N."/>
            <person name="Nicol R."/>
            <person name="Norbu C."/>
            <person name="Norbu N."/>
            <person name="Novod N."/>
            <person name="O'Neill B."/>
            <person name="Osman S."/>
            <person name="Markiewicz E."/>
            <person name="Oyono O.L."/>
            <person name="Patti C."/>
            <person name="Phunkhang P."/>
            <person name="Pierre F."/>
            <person name="Priest M."/>
            <person name="Raghuraman S."/>
            <person name="Rege F."/>
            <person name="Reyes R."/>
            <person name="Rise C."/>
            <person name="Rogov P."/>
            <person name="Ross K."/>
            <person name="Ryan E."/>
            <person name="Settipalli S."/>
            <person name="Shea T."/>
            <person name="Sherpa N."/>
            <person name="Shi L."/>
            <person name="Shih D."/>
            <person name="Sparrow T."/>
            <person name="Spaulding J."/>
            <person name="Stalker J."/>
            <person name="Stange-Thomann N."/>
            <person name="Stavropoulos S."/>
            <person name="Stone C."/>
            <person name="Strader C."/>
            <person name="Tesfaye S."/>
            <person name="Thomson T."/>
            <person name="Thoulutsang Y."/>
            <person name="Thoulutsang D."/>
            <person name="Topham K."/>
            <person name="Topping I."/>
            <person name="Tsamla T."/>
            <person name="Vassiliev H."/>
            <person name="Vo A."/>
            <person name="Wangchuk T."/>
            <person name="Wangdi T."/>
            <person name="Weiand M."/>
            <person name="Wilkinson J."/>
            <person name="Wilson A."/>
            <person name="Yadav S."/>
            <person name="Young G."/>
            <person name="Yu Q."/>
            <person name="Zembek L."/>
            <person name="Zhong D."/>
            <person name="Zimmer A."/>
            <person name="Zwirko Z."/>
            <person name="Jaffe D.B."/>
            <person name="Alvarez P."/>
            <person name="Brockman W."/>
            <person name="Butler J."/>
            <person name="Chin C."/>
            <person name="Gnerre S."/>
            <person name="Grabherr M."/>
            <person name="Kleber M."/>
            <person name="Mauceli E."/>
            <person name="MacCallum I."/>
        </authorList>
    </citation>
    <scope>NUCLEOTIDE SEQUENCE [LARGE SCALE GENOMIC DNA]</scope>
    <source>
        <strain evidence="12">Tucson 15287-2541.00</strain>
    </source>
</reference>
<evidence type="ECO:0000256" key="6">
    <source>
        <dbReference type="ARBA" id="ARBA00023145"/>
    </source>
</evidence>
<dbReference type="PhylomeDB" id="B4J2U2"/>
<dbReference type="PROSITE" id="PS50208">
    <property type="entry name" value="CASPASE_P20"/>
    <property type="match status" value="1"/>
</dbReference>
<dbReference type="SMART" id="SM00115">
    <property type="entry name" value="CASc"/>
    <property type="match status" value="1"/>
</dbReference>
<dbReference type="GO" id="GO:0035070">
    <property type="term" value="P:salivary gland histolysis"/>
    <property type="evidence" value="ECO:0007669"/>
    <property type="project" value="EnsemblMetazoa"/>
</dbReference>
<dbReference type="GO" id="GO:0045476">
    <property type="term" value="P:nurse cell apoptotic process"/>
    <property type="evidence" value="ECO:0007669"/>
    <property type="project" value="EnsemblMetazoa"/>
</dbReference>
<feature type="domain" description="Caspase family p20" evidence="10">
    <location>
        <begin position="220"/>
        <end position="348"/>
    </location>
</feature>
<dbReference type="GO" id="GO:0042803">
    <property type="term" value="F:protein homodimerization activity"/>
    <property type="evidence" value="ECO:0007669"/>
    <property type="project" value="EnsemblMetazoa"/>
</dbReference>
<dbReference type="PIRSF" id="PIRSF038001">
    <property type="entry name" value="Caspase_ICE"/>
    <property type="match status" value="1"/>
</dbReference>
<accession>B4J2U2</accession>
<dbReference type="GO" id="GO:0005886">
    <property type="term" value="C:plasma membrane"/>
    <property type="evidence" value="ECO:0007669"/>
    <property type="project" value="EnsemblMetazoa"/>
</dbReference>
<dbReference type="EMBL" id="CH916366">
    <property type="protein sequence ID" value="EDV96083.1"/>
    <property type="molecule type" value="Genomic_DNA"/>
</dbReference>
<dbReference type="Proteomes" id="UP000001070">
    <property type="component" value="Unassembled WGS sequence"/>
</dbReference>
<proteinExistence type="inferred from homology"/>
<evidence type="ECO:0000313" key="11">
    <source>
        <dbReference type="EMBL" id="EDV96083.1"/>
    </source>
</evidence>
<dbReference type="OrthoDB" id="6097640at2759"/>
<dbReference type="InterPro" id="IPR001309">
    <property type="entry name" value="Pept_C14_p20"/>
</dbReference>
<dbReference type="PANTHER" id="PTHR47901:SF8">
    <property type="entry name" value="CASPASE-3"/>
    <property type="match status" value="1"/>
</dbReference>
<dbReference type="GO" id="GO:0043293">
    <property type="term" value="C:apoptosome"/>
    <property type="evidence" value="ECO:0007669"/>
    <property type="project" value="EnsemblMetazoa"/>
</dbReference>
<keyword evidence="4" id="KW-0378">Hydrolase</keyword>
<dbReference type="AlphaFoldDB" id="B4J2U2"/>
<dbReference type="PRINTS" id="PR00376">
    <property type="entry name" value="IL1BCENZYME"/>
</dbReference>
<dbReference type="Gene3D" id="3.40.50.1460">
    <property type="match status" value="1"/>
</dbReference>
<evidence type="ECO:0000256" key="3">
    <source>
        <dbReference type="ARBA" id="ARBA00022703"/>
    </source>
</evidence>
<dbReference type="GO" id="GO:0048813">
    <property type="term" value="P:dendrite morphogenesis"/>
    <property type="evidence" value="ECO:0007669"/>
    <property type="project" value="EnsemblMetazoa"/>
</dbReference>
<dbReference type="CDD" id="cd00032">
    <property type="entry name" value="CASc"/>
    <property type="match status" value="1"/>
</dbReference>
<dbReference type="GO" id="GO:0016322">
    <property type="term" value="P:neuron remodeling"/>
    <property type="evidence" value="ECO:0007669"/>
    <property type="project" value="EnsemblMetazoa"/>
</dbReference>
<dbReference type="InterPro" id="IPR033139">
    <property type="entry name" value="Caspase_cys_AS"/>
</dbReference>
<protein>
    <submittedName>
        <fullName evidence="11">GH16053</fullName>
    </submittedName>
</protein>
<comment type="similarity">
    <text evidence="1 8">Belongs to the peptidase C14A family.</text>
</comment>
<evidence type="ECO:0000313" key="12">
    <source>
        <dbReference type="Proteomes" id="UP000001070"/>
    </source>
</evidence>
<keyword evidence="5" id="KW-0788">Thiol protease</keyword>
<dbReference type="GO" id="GO:0035234">
    <property type="term" value="P:ectopic germ cell programmed cell death"/>
    <property type="evidence" value="ECO:0007669"/>
    <property type="project" value="EnsemblMetazoa"/>
</dbReference>
<dbReference type="GO" id="GO:0097194">
    <property type="term" value="P:execution phase of apoptosis"/>
    <property type="evidence" value="ECO:0007669"/>
    <property type="project" value="EnsemblMetazoa"/>
</dbReference>
<evidence type="ECO:0000256" key="2">
    <source>
        <dbReference type="ARBA" id="ARBA00022670"/>
    </source>
</evidence>
<dbReference type="OMA" id="VCYANTP"/>
<dbReference type="eggNOG" id="KOG3573">
    <property type="taxonomic scope" value="Eukaryota"/>
</dbReference>
<keyword evidence="2" id="KW-0645">Protease</keyword>
<sequence length="470" mass="54347">MAEERVEEREYELGMLERHRNHILKNMEKLIEYTDYDVLVTETVRRGLITPKMQSILENLEGREFNMTADQVRLEQHRNYFTKIRTRGPTAYAELKAILNSLGYLKAVQLLEQVDPQDNELSYVSLRRNHNSNNNNCNKSADIVDTRICDLPANEQRPSVSHQQIVIEPNSVKEQLTHSDAKKPLTPFTEPITGQKHVVKLSDRIHRSDQDTYAMESEHNRGVLFIVNIVDFPNLKNRRNGADNDGAALIHIFRQIGFTVFSYVNLDQEEFFEKLKTLISSNDVRDTECFVLVLMTHGERVNEVDHVRFTDDSVCKVRKIINEFQSDKCPNLIDKPKVLMFPFCRGDQPDKGKIIKRPETPLSIKEPCKSTQTDGVPFANVPTLSDILICYASTPGYETHRDVVEGSWYIQCFCYCMAEHAHNTSIEEILRKTQKELSKMRTGKNHLQTAVYENHGFSKHLYFNPGFPRK</sequence>
<dbReference type="KEGG" id="dgr:6557036"/>
<dbReference type="SMR" id="B4J2U2"/>
<dbReference type="GO" id="GO:0046667">
    <property type="term" value="P:compound eye retinal cell programmed cell death"/>
    <property type="evidence" value="ECO:0007669"/>
    <property type="project" value="EnsemblMetazoa"/>
</dbReference>
<dbReference type="GO" id="GO:0007516">
    <property type="term" value="P:hemocyte development"/>
    <property type="evidence" value="ECO:0007669"/>
    <property type="project" value="EnsemblMetazoa"/>
</dbReference>
<gene>
    <name evidence="11" type="primary">Dgri\GH16053</name>
    <name evidence="11" type="ORF">Dgri_GH16053</name>
</gene>
<dbReference type="GO" id="GO:0005634">
    <property type="term" value="C:nucleus"/>
    <property type="evidence" value="ECO:0007669"/>
    <property type="project" value="EnsemblMetazoa"/>
</dbReference>
<dbReference type="InterPro" id="IPR002398">
    <property type="entry name" value="Pept_C14"/>
</dbReference>
<dbReference type="PROSITE" id="PS50207">
    <property type="entry name" value="CASPASE_P10"/>
    <property type="match status" value="1"/>
</dbReference>
<dbReference type="GO" id="GO:0004197">
    <property type="term" value="F:cysteine-type endopeptidase activity"/>
    <property type="evidence" value="ECO:0007669"/>
    <property type="project" value="EnsemblMetazoa"/>
</dbReference>
<evidence type="ECO:0000256" key="1">
    <source>
        <dbReference type="ARBA" id="ARBA00010134"/>
    </source>
</evidence>
<dbReference type="FunCoup" id="B4J2U2">
    <property type="interactions" value="132"/>
</dbReference>
<dbReference type="GO" id="GO:0097300">
    <property type="term" value="P:programmed necrotic cell death"/>
    <property type="evidence" value="ECO:0007669"/>
    <property type="project" value="EnsemblMetazoa"/>
</dbReference>
<dbReference type="InterPro" id="IPR015917">
    <property type="entry name" value="Pept_C14A"/>
</dbReference>
<dbReference type="GO" id="GO:0008258">
    <property type="term" value="P:head involution"/>
    <property type="evidence" value="ECO:0007669"/>
    <property type="project" value="EnsemblMetazoa"/>
</dbReference>
<organism evidence="12">
    <name type="scientific">Drosophila grimshawi</name>
    <name type="common">Hawaiian fruit fly</name>
    <name type="synonym">Idiomyia grimshawi</name>
    <dbReference type="NCBI Taxonomy" id="7222"/>
    <lineage>
        <taxon>Eukaryota</taxon>
        <taxon>Metazoa</taxon>
        <taxon>Ecdysozoa</taxon>
        <taxon>Arthropoda</taxon>
        <taxon>Hexapoda</taxon>
        <taxon>Insecta</taxon>
        <taxon>Pterygota</taxon>
        <taxon>Neoptera</taxon>
        <taxon>Endopterygota</taxon>
        <taxon>Diptera</taxon>
        <taxon>Brachycera</taxon>
        <taxon>Muscomorpha</taxon>
        <taxon>Ephydroidea</taxon>
        <taxon>Drosophilidae</taxon>
        <taxon>Drosophila</taxon>
        <taxon>Hawaiian Drosophila</taxon>
    </lineage>
</organism>
<dbReference type="GO" id="GO:0016540">
    <property type="term" value="P:protein autoprocessing"/>
    <property type="evidence" value="ECO:0007669"/>
    <property type="project" value="EnsemblMetazoa"/>
</dbReference>
<feature type="domain" description="Caspase family p10" evidence="9">
    <location>
        <begin position="377"/>
        <end position="465"/>
    </location>
</feature>
<dbReference type="InterPro" id="IPR011600">
    <property type="entry name" value="Pept_C14_caspase"/>
</dbReference>
<keyword evidence="12" id="KW-1185">Reference proteome</keyword>
<dbReference type="GO" id="GO:0035006">
    <property type="term" value="P:melanization defense response"/>
    <property type="evidence" value="ECO:0007669"/>
    <property type="project" value="EnsemblMetazoa"/>
</dbReference>
<dbReference type="GO" id="GO:0007291">
    <property type="term" value="P:sperm individualization"/>
    <property type="evidence" value="ECO:0007669"/>
    <property type="project" value="EnsemblMetazoa"/>
</dbReference>
<dbReference type="Gene3D" id="1.10.533.10">
    <property type="entry name" value="Death Domain, Fas"/>
    <property type="match status" value="1"/>
</dbReference>
<evidence type="ECO:0000259" key="10">
    <source>
        <dbReference type="PROSITE" id="PS50208"/>
    </source>
</evidence>
<dbReference type="MEROPS" id="C14.019"/>
<dbReference type="InParanoid" id="B4J2U2"/>
<dbReference type="STRING" id="7222.B4J2U2"/>
<dbReference type="InterPro" id="IPR011029">
    <property type="entry name" value="DEATH-like_dom_sf"/>
</dbReference>
<feature type="active site" evidence="7">
    <location>
        <position position="344"/>
    </location>
</feature>
<evidence type="ECO:0000259" key="9">
    <source>
        <dbReference type="PROSITE" id="PS50207"/>
    </source>
</evidence>
<keyword evidence="3" id="KW-0053">Apoptosis</keyword>
<name>B4J2U2_DROGR</name>
<evidence type="ECO:0000256" key="4">
    <source>
        <dbReference type="ARBA" id="ARBA00022801"/>
    </source>
</evidence>
<evidence type="ECO:0000256" key="5">
    <source>
        <dbReference type="ARBA" id="ARBA00022807"/>
    </source>
</evidence>
<evidence type="ECO:0000256" key="8">
    <source>
        <dbReference type="RuleBase" id="RU003971"/>
    </source>
</evidence>
<dbReference type="PANTHER" id="PTHR47901">
    <property type="entry name" value="CASPASE RECRUITMENT DOMAIN-CONTAINING PROTEIN 18"/>
    <property type="match status" value="1"/>
</dbReference>
<dbReference type="GO" id="GO:0008285">
    <property type="term" value="P:negative regulation of cell population proliferation"/>
    <property type="evidence" value="ECO:0007669"/>
    <property type="project" value="EnsemblMetazoa"/>
</dbReference>
<dbReference type="InterPro" id="IPR029030">
    <property type="entry name" value="Caspase-like_dom_sf"/>
</dbReference>
<dbReference type="GO" id="GO:0031638">
    <property type="term" value="P:zymogen activation"/>
    <property type="evidence" value="ECO:0007669"/>
    <property type="project" value="EnsemblMetazoa"/>
</dbReference>
<feature type="active site" evidence="7">
    <location>
        <position position="297"/>
    </location>
</feature>
<dbReference type="SUPFAM" id="SSF52129">
    <property type="entry name" value="Caspase-like"/>
    <property type="match status" value="1"/>
</dbReference>
<keyword evidence="6" id="KW-0865">Zymogen</keyword>
<dbReference type="GO" id="GO:0007417">
    <property type="term" value="P:central nervous system development"/>
    <property type="evidence" value="ECO:0007669"/>
    <property type="project" value="EnsemblMetazoa"/>
</dbReference>
<dbReference type="GO" id="GO:0008340">
    <property type="term" value="P:determination of adult lifespan"/>
    <property type="evidence" value="ECO:0007669"/>
    <property type="project" value="EnsemblMetazoa"/>
</dbReference>